<dbReference type="EMBL" id="PEXW01000071">
    <property type="protein sequence ID" value="PIS40425.1"/>
    <property type="molecule type" value="Genomic_DNA"/>
</dbReference>
<evidence type="ECO:0000256" key="4">
    <source>
        <dbReference type="ARBA" id="ARBA00035494"/>
    </source>
</evidence>
<comment type="similarity">
    <text evidence="1 5">Belongs to the bacterial ribosomal protein bL17 family.</text>
</comment>
<reference evidence="8" key="1">
    <citation type="submission" date="2017-09" db="EMBL/GenBank/DDBJ databases">
        <title>Depth-based differentiation of microbial function through sediment-hosted aquifers and enrichment of novel symbionts in the deep terrestrial subsurface.</title>
        <authorList>
            <person name="Probst A.J."/>
            <person name="Ladd B."/>
            <person name="Jarett J.K."/>
            <person name="Geller-Mcgrath D.E."/>
            <person name="Sieber C.M.K."/>
            <person name="Emerson J.B."/>
            <person name="Anantharaman K."/>
            <person name="Thomas B.C."/>
            <person name="Malmstrom R."/>
            <person name="Stieglmeier M."/>
            <person name="Klingl A."/>
            <person name="Woyke T."/>
            <person name="Ryan C.M."/>
            <person name="Banfield J.F."/>
        </authorList>
    </citation>
    <scope>NUCLEOTIDE SEQUENCE [LARGE SCALE GENOMIC DNA]</scope>
</reference>
<comment type="caution">
    <text evidence="7">The sequence shown here is derived from an EMBL/GenBank/DDBJ whole genome shotgun (WGS) entry which is preliminary data.</text>
</comment>
<evidence type="ECO:0000256" key="5">
    <source>
        <dbReference type="RuleBase" id="RU000660"/>
    </source>
</evidence>
<dbReference type="NCBIfam" id="TIGR00059">
    <property type="entry name" value="L17"/>
    <property type="match status" value="1"/>
</dbReference>
<dbReference type="AlphaFoldDB" id="A0A2H0YPJ4"/>
<sequence length="115" mass="13083">MRHKKTRPILDRKAASRNALLKSLANSFIVRGQIKSSLAKIRAVKPIVEKAITSAKKNDLSRRRELLKYFSEDAVNKLLKELGPKYKDRKGGYTRKILTAPNFGDNSQQAYLELV</sequence>
<dbReference type="GO" id="GO:0022625">
    <property type="term" value="C:cytosolic large ribosomal subunit"/>
    <property type="evidence" value="ECO:0007669"/>
    <property type="project" value="TreeGrafter"/>
</dbReference>
<dbReference type="Pfam" id="PF01196">
    <property type="entry name" value="Ribosomal_L17"/>
    <property type="match status" value="1"/>
</dbReference>
<dbReference type="GO" id="GO:0006412">
    <property type="term" value="P:translation"/>
    <property type="evidence" value="ECO:0007669"/>
    <property type="project" value="InterPro"/>
</dbReference>
<organism evidence="7 8">
    <name type="scientific">Candidatus Kerfeldbacteria bacterium CG08_land_8_20_14_0_20_43_14</name>
    <dbReference type="NCBI Taxonomy" id="2014246"/>
    <lineage>
        <taxon>Bacteria</taxon>
        <taxon>Candidatus Kerfeldiibacteriota</taxon>
    </lineage>
</organism>
<dbReference type="InterPro" id="IPR000456">
    <property type="entry name" value="Ribosomal_bL17"/>
</dbReference>
<evidence type="ECO:0000256" key="6">
    <source>
        <dbReference type="RuleBase" id="RU000661"/>
    </source>
</evidence>
<accession>A0A2H0YPJ4</accession>
<dbReference type="Gene3D" id="3.90.1030.10">
    <property type="entry name" value="Ribosomal protein L17"/>
    <property type="match status" value="1"/>
</dbReference>
<dbReference type="PANTHER" id="PTHR14413">
    <property type="entry name" value="RIBOSOMAL PROTEIN L17"/>
    <property type="match status" value="1"/>
</dbReference>
<evidence type="ECO:0000256" key="1">
    <source>
        <dbReference type="ARBA" id="ARBA00008777"/>
    </source>
</evidence>
<evidence type="ECO:0000256" key="3">
    <source>
        <dbReference type="ARBA" id="ARBA00023274"/>
    </source>
</evidence>
<proteinExistence type="inferred from homology"/>
<dbReference type="SUPFAM" id="SSF64263">
    <property type="entry name" value="Prokaryotic ribosomal protein L17"/>
    <property type="match status" value="1"/>
</dbReference>
<dbReference type="InterPro" id="IPR036373">
    <property type="entry name" value="Ribosomal_bL17_sf"/>
</dbReference>
<keyword evidence="3 5" id="KW-0687">Ribonucleoprotein</keyword>
<dbReference type="PANTHER" id="PTHR14413:SF16">
    <property type="entry name" value="LARGE RIBOSOMAL SUBUNIT PROTEIN BL17M"/>
    <property type="match status" value="1"/>
</dbReference>
<gene>
    <name evidence="7" type="primary">rplQ</name>
    <name evidence="7" type="ORF">COT26_03455</name>
</gene>
<keyword evidence="2 5" id="KW-0689">Ribosomal protein</keyword>
<dbReference type="Proteomes" id="UP000236845">
    <property type="component" value="Unassembled WGS sequence"/>
</dbReference>
<name>A0A2H0YPJ4_9BACT</name>
<evidence type="ECO:0000313" key="8">
    <source>
        <dbReference type="Proteomes" id="UP000236845"/>
    </source>
</evidence>
<evidence type="ECO:0000256" key="2">
    <source>
        <dbReference type="ARBA" id="ARBA00022980"/>
    </source>
</evidence>
<protein>
    <recommendedName>
        <fullName evidence="4 6">50S ribosomal protein L17</fullName>
    </recommendedName>
</protein>
<evidence type="ECO:0000313" key="7">
    <source>
        <dbReference type="EMBL" id="PIS40425.1"/>
    </source>
</evidence>
<dbReference type="GO" id="GO:0003735">
    <property type="term" value="F:structural constituent of ribosome"/>
    <property type="evidence" value="ECO:0007669"/>
    <property type="project" value="InterPro"/>
</dbReference>